<dbReference type="Proteomes" id="UP000772181">
    <property type="component" value="Unassembled WGS sequence"/>
</dbReference>
<dbReference type="InterPro" id="IPR010327">
    <property type="entry name" value="FldB/FldC_alpha/beta"/>
</dbReference>
<dbReference type="PANTHER" id="PTHR30548:SF2">
    <property type="entry name" value="2-HYDROXYACYL-COA DEHYDRATASE,D-COMPONENT"/>
    <property type="match status" value="1"/>
</dbReference>
<dbReference type="PANTHER" id="PTHR30548">
    <property type="entry name" value="2-HYDROXYGLUTARYL-COA DEHYDRATASE, D-COMPONENT-RELATED"/>
    <property type="match status" value="1"/>
</dbReference>
<evidence type="ECO:0000313" key="2">
    <source>
        <dbReference type="EMBL" id="MBI4594783.1"/>
    </source>
</evidence>
<proteinExistence type="inferred from homology"/>
<dbReference type="EMBL" id="JACQWF010000011">
    <property type="protein sequence ID" value="MBI4594783.1"/>
    <property type="molecule type" value="Genomic_DNA"/>
</dbReference>
<dbReference type="Gene3D" id="3.40.50.11900">
    <property type="match status" value="1"/>
</dbReference>
<evidence type="ECO:0000313" key="3">
    <source>
        <dbReference type="Proteomes" id="UP000772181"/>
    </source>
</evidence>
<accession>A0A933GJ44</accession>
<gene>
    <name evidence="2" type="ORF">HY730_00210</name>
</gene>
<reference evidence="2" key="1">
    <citation type="submission" date="2020-07" db="EMBL/GenBank/DDBJ databases">
        <title>Huge and variable diversity of episymbiotic CPR bacteria and DPANN archaea in groundwater ecosystems.</title>
        <authorList>
            <person name="He C.Y."/>
            <person name="Keren R."/>
            <person name="Whittaker M."/>
            <person name="Farag I.F."/>
            <person name="Doudna J."/>
            <person name="Cate J.H.D."/>
            <person name="Banfield J.F."/>
        </authorList>
    </citation>
    <scope>NUCLEOTIDE SEQUENCE</scope>
    <source>
        <strain evidence="2">NC_groundwater_1482_Ag_S-0.65um_47_24</strain>
    </source>
</reference>
<protein>
    <submittedName>
        <fullName evidence="2">2-hydroxyacyl-CoA dehydratase</fullName>
    </submittedName>
</protein>
<dbReference type="AlphaFoldDB" id="A0A933GJ44"/>
<dbReference type="Pfam" id="PF06050">
    <property type="entry name" value="HGD-D"/>
    <property type="match status" value="1"/>
</dbReference>
<organism evidence="2 3">
    <name type="scientific">Tectimicrobiota bacterium</name>
    <dbReference type="NCBI Taxonomy" id="2528274"/>
    <lineage>
        <taxon>Bacteria</taxon>
        <taxon>Pseudomonadati</taxon>
        <taxon>Nitrospinota/Tectimicrobiota group</taxon>
        <taxon>Candidatus Tectimicrobiota</taxon>
    </lineage>
</organism>
<dbReference type="Gene3D" id="3.40.50.11890">
    <property type="match status" value="1"/>
</dbReference>
<evidence type="ECO:0000256" key="1">
    <source>
        <dbReference type="ARBA" id="ARBA00005806"/>
    </source>
</evidence>
<name>A0A933GJ44_UNCTE</name>
<comment type="similarity">
    <text evidence="1">Belongs to the FldB/FldC dehydratase alpha/beta subunit family.</text>
</comment>
<sequence length="403" mass="46305">MPIKTVCKKLVDELGSNPWDALDGISQLTYRWALDGLRAYEETGRNAWIGEFFPTEVCQIFDLVPVHVEGLIALMFLDGSGGPIVDEGVKYTQSRDICSFQHGGYGGIYAKTLPSPDVILRFNVLCDGREKILHVASHEYKKPYLYVDVPDTLIPSSMSYIAKQYEALFKDLERLFGPLATESKIREVFHYSNQVRENLLKIEALRKKGKTPYHDQYACFITPVLAWYLGHDQELVKISQRILKEIEAYQRQNPPSDERRFKILLMLLPFMFPFEPFFQWQNEQMKLDVLLEEMGDVFWRPLDPDKPFESLAWRCLDNFSIGPLERRLEHALKLAKGFQADGIVHISHWGCRHIIAPVKVMKDFFSGHGIPFIDVDADLGDSRNVDLSAIKSRLEGFLSILKS</sequence>
<comment type="caution">
    <text evidence="2">The sequence shown here is derived from an EMBL/GenBank/DDBJ whole genome shotgun (WGS) entry which is preliminary data.</text>
</comment>